<name>A0A5M3MKH8_CONPW</name>
<accession>A0A5M3MKH8</accession>
<comment type="caution">
    <text evidence="12">The sequence shown here is derived from an EMBL/GenBank/DDBJ whole genome shotgun (WGS) entry which is preliminary data.</text>
</comment>
<keyword evidence="13" id="KW-1185">Reference proteome</keyword>
<gene>
    <name evidence="12" type="ORF">CONPUDRAFT_154924</name>
</gene>
<evidence type="ECO:0000256" key="8">
    <source>
        <dbReference type="ARBA" id="ARBA00023128"/>
    </source>
</evidence>
<dbReference type="KEGG" id="cput:CONPUDRAFT_154924"/>
<dbReference type="InterPro" id="IPR006094">
    <property type="entry name" value="Oxid_FAD_bind_N"/>
</dbReference>
<evidence type="ECO:0000259" key="11">
    <source>
        <dbReference type="PROSITE" id="PS51387"/>
    </source>
</evidence>
<keyword evidence="4" id="KW-0285">Flavoprotein</keyword>
<protein>
    <recommendedName>
        <fullName evidence="9">D-lactate dehydrogenase (cytochrome)</fullName>
        <ecNumber evidence="9">1.1.2.4</ecNumber>
    </recommendedName>
</protein>
<evidence type="ECO:0000313" key="12">
    <source>
        <dbReference type="EMBL" id="EIW79527.1"/>
    </source>
</evidence>
<dbReference type="OrthoDB" id="7786253at2759"/>
<evidence type="ECO:0000256" key="4">
    <source>
        <dbReference type="ARBA" id="ARBA00022630"/>
    </source>
</evidence>
<dbReference type="RefSeq" id="XP_007769921.1">
    <property type="nucleotide sequence ID" value="XM_007771731.1"/>
</dbReference>
<dbReference type="InterPro" id="IPR016171">
    <property type="entry name" value="Vanillyl_alc_oxidase_C-sub2"/>
</dbReference>
<dbReference type="FunFam" id="1.10.45.10:FF:000001">
    <property type="entry name" value="D-lactate dehydrogenase mitochondrial"/>
    <property type="match status" value="1"/>
</dbReference>
<evidence type="ECO:0000256" key="1">
    <source>
        <dbReference type="ARBA" id="ARBA00001974"/>
    </source>
</evidence>
<dbReference type="GO" id="GO:0008720">
    <property type="term" value="F:D-lactate dehydrogenase (NAD+) activity"/>
    <property type="evidence" value="ECO:0007669"/>
    <property type="project" value="TreeGrafter"/>
</dbReference>
<dbReference type="GO" id="GO:1903457">
    <property type="term" value="P:lactate catabolic process"/>
    <property type="evidence" value="ECO:0007669"/>
    <property type="project" value="TreeGrafter"/>
</dbReference>
<dbReference type="Pfam" id="PF02913">
    <property type="entry name" value="FAD-oxidase_C"/>
    <property type="match status" value="1"/>
</dbReference>
<keyword evidence="5" id="KW-0274">FAD</keyword>
<dbReference type="PROSITE" id="PS51387">
    <property type="entry name" value="FAD_PCMH"/>
    <property type="match status" value="1"/>
</dbReference>
<comment type="subcellular location">
    <subcellularLocation>
        <location evidence="2">Mitochondrion</location>
    </subcellularLocation>
</comment>
<comment type="catalytic activity">
    <reaction evidence="10">
        <text>(R)-lactate + 2 Fe(III)-[cytochrome c] = 2 Fe(II)-[cytochrome c] + pyruvate + 2 H(+)</text>
        <dbReference type="Rhea" id="RHEA:13521"/>
        <dbReference type="Rhea" id="RHEA-COMP:10350"/>
        <dbReference type="Rhea" id="RHEA-COMP:14399"/>
        <dbReference type="ChEBI" id="CHEBI:15361"/>
        <dbReference type="ChEBI" id="CHEBI:15378"/>
        <dbReference type="ChEBI" id="CHEBI:16004"/>
        <dbReference type="ChEBI" id="CHEBI:29033"/>
        <dbReference type="ChEBI" id="CHEBI:29034"/>
        <dbReference type="EC" id="1.1.2.4"/>
    </reaction>
</comment>
<evidence type="ECO:0000256" key="9">
    <source>
        <dbReference type="ARBA" id="ARBA00038897"/>
    </source>
</evidence>
<dbReference type="Proteomes" id="UP000053558">
    <property type="component" value="Unassembled WGS sequence"/>
</dbReference>
<dbReference type="GeneID" id="19203353"/>
<comment type="similarity">
    <text evidence="3">Belongs to the FAD-binding oxidoreductase/transferase type 4 family.</text>
</comment>
<sequence length="470" mass="50492">MASALEDLRAAFPKPDQISTKPEDLHAYANSTFAHYGGGAHSVVVHVEGTDDVVKAVNISRKHLVPIVAYSGGTSTEGSIAAPAHASGSLCVDLSRMNKILEINEADSDVICQAGVQWNVLNDVLKDKGIPLFFPLDPGIGATVGGMIAQGCSGTNAVKYGTARAEYIINLTAVLPSGEVIKTRQRARKSSVGFDLAKLFIGAEGTLGIVTEATLRLVPLLPWKVAIAAFDNVDDATQAVLEALNKGASIQCAELVDSICIRAMNTYGTCRLKWPETDSVLFKYAGTPAAIAETAELVRDVVAKYGAGAVEGRYTFVEKDDDADALWIDRKSLAGTLSRLHPGYKGWVTDLCVPVSRLPDLIKFSRAEFDRLGLIAPIMGHVGDGNFHAFILASNDEEYQKRKEVFDTIAWKAIELDGTCTGEHGVGTVKKKYLPRELGDGTLALMRSIKQTLDPLNLFNPGKLYPDDES</sequence>
<dbReference type="GO" id="GO:0005739">
    <property type="term" value="C:mitochondrion"/>
    <property type="evidence" value="ECO:0007669"/>
    <property type="project" value="UniProtKB-SubCell"/>
</dbReference>
<dbReference type="PANTHER" id="PTHR11748:SF111">
    <property type="entry name" value="D-LACTATE DEHYDROGENASE, MITOCHONDRIAL-RELATED"/>
    <property type="match status" value="1"/>
</dbReference>
<dbReference type="InterPro" id="IPR016169">
    <property type="entry name" value="FAD-bd_PCMH_sub2"/>
</dbReference>
<dbReference type="Gene3D" id="1.10.45.10">
    <property type="entry name" value="Vanillyl-alcohol Oxidase, Chain A, domain 4"/>
    <property type="match status" value="1"/>
</dbReference>
<evidence type="ECO:0000256" key="6">
    <source>
        <dbReference type="ARBA" id="ARBA00022946"/>
    </source>
</evidence>
<keyword evidence="8" id="KW-0496">Mitochondrion</keyword>
<dbReference type="EC" id="1.1.2.4" evidence="9"/>
<evidence type="ECO:0000256" key="5">
    <source>
        <dbReference type="ARBA" id="ARBA00022827"/>
    </source>
</evidence>
<dbReference type="Pfam" id="PF01565">
    <property type="entry name" value="FAD_binding_4"/>
    <property type="match status" value="1"/>
</dbReference>
<evidence type="ECO:0000256" key="3">
    <source>
        <dbReference type="ARBA" id="ARBA00008000"/>
    </source>
</evidence>
<dbReference type="GO" id="GO:0004458">
    <property type="term" value="F:D-lactate dehydrogenase (cytochrome) activity"/>
    <property type="evidence" value="ECO:0007669"/>
    <property type="project" value="UniProtKB-EC"/>
</dbReference>
<organism evidence="12 13">
    <name type="scientific">Coniophora puteana (strain RWD-64-598)</name>
    <name type="common">Brown rot fungus</name>
    <dbReference type="NCBI Taxonomy" id="741705"/>
    <lineage>
        <taxon>Eukaryota</taxon>
        <taxon>Fungi</taxon>
        <taxon>Dikarya</taxon>
        <taxon>Basidiomycota</taxon>
        <taxon>Agaricomycotina</taxon>
        <taxon>Agaricomycetes</taxon>
        <taxon>Agaricomycetidae</taxon>
        <taxon>Boletales</taxon>
        <taxon>Coniophorineae</taxon>
        <taxon>Coniophoraceae</taxon>
        <taxon>Coniophora</taxon>
    </lineage>
</organism>
<evidence type="ECO:0000256" key="2">
    <source>
        <dbReference type="ARBA" id="ARBA00004173"/>
    </source>
</evidence>
<dbReference type="SUPFAM" id="SSF55103">
    <property type="entry name" value="FAD-linked oxidases, C-terminal domain"/>
    <property type="match status" value="1"/>
</dbReference>
<dbReference type="InterPro" id="IPR016164">
    <property type="entry name" value="FAD-linked_Oxase-like_C"/>
</dbReference>
<comment type="cofactor">
    <cofactor evidence="1">
        <name>FAD</name>
        <dbReference type="ChEBI" id="CHEBI:57692"/>
    </cofactor>
</comment>
<dbReference type="OMA" id="TASKIMR"/>
<dbReference type="AlphaFoldDB" id="A0A5M3MKH8"/>
<dbReference type="Gene3D" id="3.30.465.10">
    <property type="match status" value="1"/>
</dbReference>
<evidence type="ECO:0000313" key="13">
    <source>
        <dbReference type="Proteomes" id="UP000053558"/>
    </source>
</evidence>
<dbReference type="EMBL" id="JH711580">
    <property type="protein sequence ID" value="EIW79527.1"/>
    <property type="molecule type" value="Genomic_DNA"/>
</dbReference>
<dbReference type="InterPro" id="IPR004113">
    <property type="entry name" value="FAD-bd_oxidored_4_C"/>
</dbReference>
<keyword evidence="6" id="KW-0809">Transit peptide</keyword>
<feature type="domain" description="FAD-binding PCMH-type" evidence="11">
    <location>
        <begin position="36"/>
        <end position="220"/>
    </location>
</feature>
<dbReference type="InterPro" id="IPR016166">
    <property type="entry name" value="FAD-bd_PCMH"/>
</dbReference>
<dbReference type="SUPFAM" id="SSF56176">
    <property type="entry name" value="FAD-binding/transporter-associated domain-like"/>
    <property type="match status" value="1"/>
</dbReference>
<evidence type="ECO:0000256" key="10">
    <source>
        <dbReference type="ARBA" id="ARBA00051436"/>
    </source>
</evidence>
<dbReference type="GO" id="GO:0071949">
    <property type="term" value="F:FAD binding"/>
    <property type="evidence" value="ECO:0007669"/>
    <property type="project" value="InterPro"/>
</dbReference>
<dbReference type="FunFam" id="3.30.70.2740:FF:000001">
    <property type="entry name" value="D-lactate dehydrogenase mitochondrial"/>
    <property type="match status" value="1"/>
</dbReference>
<evidence type="ECO:0000256" key="7">
    <source>
        <dbReference type="ARBA" id="ARBA00023002"/>
    </source>
</evidence>
<proteinExistence type="inferred from homology"/>
<dbReference type="InterPro" id="IPR036318">
    <property type="entry name" value="FAD-bd_PCMH-like_sf"/>
</dbReference>
<dbReference type="Gene3D" id="3.30.70.2740">
    <property type="match status" value="1"/>
</dbReference>
<reference evidence="13" key="1">
    <citation type="journal article" date="2012" name="Science">
        <title>The Paleozoic origin of enzymatic lignin decomposition reconstructed from 31 fungal genomes.</title>
        <authorList>
            <person name="Floudas D."/>
            <person name="Binder M."/>
            <person name="Riley R."/>
            <person name="Barry K."/>
            <person name="Blanchette R.A."/>
            <person name="Henrissat B."/>
            <person name="Martinez A.T."/>
            <person name="Otillar R."/>
            <person name="Spatafora J.W."/>
            <person name="Yadav J.S."/>
            <person name="Aerts A."/>
            <person name="Benoit I."/>
            <person name="Boyd A."/>
            <person name="Carlson A."/>
            <person name="Copeland A."/>
            <person name="Coutinho P.M."/>
            <person name="de Vries R.P."/>
            <person name="Ferreira P."/>
            <person name="Findley K."/>
            <person name="Foster B."/>
            <person name="Gaskell J."/>
            <person name="Glotzer D."/>
            <person name="Gorecki P."/>
            <person name="Heitman J."/>
            <person name="Hesse C."/>
            <person name="Hori C."/>
            <person name="Igarashi K."/>
            <person name="Jurgens J.A."/>
            <person name="Kallen N."/>
            <person name="Kersten P."/>
            <person name="Kohler A."/>
            <person name="Kuees U."/>
            <person name="Kumar T.K.A."/>
            <person name="Kuo A."/>
            <person name="LaButti K."/>
            <person name="Larrondo L.F."/>
            <person name="Lindquist E."/>
            <person name="Ling A."/>
            <person name="Lombard V."/>
            <person name="Lucas S."/>
            <person name="Lundell T."/>
            <person name="Martin R."/>
            <person name="McLaughlin D.J."/>
            <person name="Morgenstern I."/>
            <person name="Morin E."/>
            <person name="Murat C."/>
            <person name="Nagy L.G."/>
            <person name="Nolan M."/>
            <person name="Ohm R.A."/>
            <person name="Patyshakuliyeva A."/>
            <person name="Rokas A."/>
            <person name="Ruiz-Duenas F.J."/>
            <person name="Sabat G."/>
            <person name="Salamov A."/>
            <person name="Samejima M."/>
            <person name="Schmutz J."/>
            <person name="Slot J.C."/>
            <person name="St John F."/>
            <person name="Stenlid J."/>
            <person name="Sun H."/>
            <person name="Sun S."/>
            <person name="Syed K."/>
            <person name="Tsang A."/>
            <person name="Wiebenga A."/>
            <person name="Young D."/>
            <person name="Pisabarro A."/>
            <person name="Eastwood D.C."/>
            <person name="Martin F."/>
            <person name="Cullen D."/>
            <person name="Grigoriev I.V."/>
            <person name="Hibbett D.S."/>
        </authorList>
    </citation>
    <scope>NUCLEOTIDE SEQUENCE [LARGE SCALE GENOMIC DNA]</scope>
    <source>
        <strain evidence="13">RWD-64-598 SS2</strain>
    </source>
</reference>
<keyword evidence="7" id="KW-0560">Oxidoreductase</keyword>
<dbReference type="PANTHER" id="PTHR11748">
    <property type="entry name" value="D-LACTATE DEHYDROGENASE"/>
    <property type="match status" value="1"/>
</dbReference>